<reference evidence="1 2" key="1">
    <citation type="submission" date="2016-02" db="EMBL/GenBank/DDBJ databases">
        <title>Anaerosporomusa subterraneum gen. nov., sp. nov., a spore-forming obligate anaerobe isolated from saprolite.</title>
        <authorList>
            <person name="Choi J.K."/>
            <person name="Shah M."/>
            <person name="Yee N."/>
        </authorList>
    </citation>
    <scope>NUCLEOTIDE SEQUENCE [LARGE SCALE GENOMIC DNA]</scope>
    <source>
        <strain evidence="1 2">RU4</strain>
    </source>
</reference>
<proteinExistence type="predicted"/>
<dbReference type="EMBL" id="LSGP01000017">
    <property type="protein sequence ID" value="KYZ76606.1"/>
    <property type="molecule type" value="Genomic_DNA"/>
</dbReference>
<keyword evidence="2" id="KW-1185">Reference proteome</keyword>
<gene>
    <name evidence="1" type="ORF">AXX12_09255</name>
</gene>
<evidence type="ECO:0000313" key="2">
    <source>
        <dbReference type="Proteomes" id="UP000076268"/>
    </source>
</evidence>
<sequence length="76" mass="8347">MSQITASHLQAGIIFGDRLAGEYVYMPAGEVGVSEPLCVFENSKERRDLSLAAAAALVQKLSLRPVRHPRFGLRSY</sequence>
<dbReference type="STRING" id="1794912.AXX12_09255"/>
<dbReference type="Proteomes" id="UP000076268">
    <property type="component" value="Unassembled WGS sequence"/>
</dbReference>
<name>A0A154BRN1_ANASB</name>
<accession>A0A154BRN1</accession>
<comment type="caution">
    <text evidence="1">The sequence shown here is derived from an EMBL/GenBank/DDBJ whole genome shotgun (WGS) entry which is preliminary data.</text>
</comment>
<dbReference type="OrthoDB" id="1669310at2"/>
<protein>
    <submittedName>
        <fullName evidence="1">Uncharacterized protein</fullName>
    </submittedName>
</protein>
<dbReference type="AlphaFoldDB" id="A0A154BRN1"/>
<organism evidence="1 2">
    <name type="scientific">Anaerosporomusa subterranea</name>
    <dbReference type="NCBI Taxonomy" id="1794912"/>
    <lineage>
        <taxon>Bacteria</taxon>
        <taxon>Bacillati</taxon>
        <taxon>Bacillota</taxon>
        <taxon>Negativicutes</taxon>
        <taxon>Acetonemataceae</taxon>
        <taxon>Anaerosporomusa</taxon>
    </lineage>
</organism>
<dbReference type="RefSeq" id="WP_066242366.1">
    <property type="nucleotide sequence ID" value="NZ_LSGP01000017.1"/>
</dbReference>
<evidence type="ECO:0000313" key="1">
    <source>
        <dbReference type="EMBL" id="KYZ76606.1"/>
    </source>
</evidence>